<evidence type="ECO:0000256" key="6">
    <source>
        <dbReference type="ARBA" id="ARBA00023077"/>
    </source>
</evidence>
<gene>
    <name evidence="15" type="ORF">ULVI_04665</name>
</gene>
<keyword evidence="4 10" id="KW-0812">Transmembrane</keyword>
<dbReference type="InterPro" id="IPR036942">
    <property type="entry name" value="Beta-barrel_TonB_sf"/>
</dbReference>
<evidence type="ECO:0000256" key="8">
    <source>
        <dbReference type="ARBA" id="ARBA00023170"/>
    </source>
</evidence>
<dbReference type="Proteomes" id="UP000077013">
    <property type="component" value="Unassembled WGS sequence"/>
</dbReference>
<feature type="domain" description="TonB-dependent receptor plug" evidence="14">
    <location>
        <begin position="113"/>
        <end position="222"/>
    </location>
</feature>
<dbReference type="InterPro" id="IPR037066">
    <property type="entry name" value="Plug_dom_sf"/>
</dbReference>
<evidence type="ECO:0000313" key="16">
    <source>
        <dbReference type="Proteomes" id="UP000077013"/>
    </source>
</evidence>
<accession>A0A167IUT6</accession>
<evidence type="ECO:0000256" key="11">
    <source>
        <dbReference type="RuleBase" id="RU003357"/>
    </source>
</evidence>
<organism evidence="15 16">
    <name type="scientific">Cochleicola gelatinilyticus</name>
    <dbReference type="NCBI Taxonomy" id="1763537"/>
    <lineage>
        <taxon>Bacteria</taxon>
        <taxon>Pseudomonadati</taxon>
        <taxon>Bacteroidota</taxon>
        <taxon>Flavobacteriia</taxon>
        <taxon>Flavobacteriales</taxon>
        <taxon>Flavobacteriaceae</taxon>
        <taxon>Cochleicola</taxon>
    </lineage>
</organism>
<dbReference type="Pfam" id="PF07715">
    <property type="entry name" value="Plug"/>
    <property type="match status" value="1"/>
</dbReference>
<dbReference type="InterPro" id="IPR000531">
    <property type="entry name" value="Beta-barrel_TonB"/>
</dbReference>
<keyword evidence="2 10" id="KW-0813">Transport</keyword>
<name>A0A167IUT6_9FLAO</name>
<evidence type="ECO:0000256" key="12">
    <source>
        <dbReference type="SAM" id="SignalP"/>
    </source>
</evidence>
<dbReference type="InterPro" id="IPR012910">
    <property type="entry name" value="Plug_dom"/>
</dbReference>
<dbReference type="Gene3D" id="2.60.40.1120">
    <property type="entry name" value="Carboxypeptidase-like, regulatory domain"/>
    <property type="match status" value="1"/>
</dbReference>
<feature type="chain" id="PRO_5007888475" description="TonB-dependent receptor plug domain-containing protein" evidence="12">
    <location>
        <begin position="19"/>
        <end position="917"/>
    </location>
</feature>
<dbReference type="STRING" id="1763537.ULVI_04665"/>
<dbReference type="AlphaFoldDB" id="A0A167IUT6"/>
<dbReference type="GO" id="GO:0015344">
    <property type="term" value="F:siderophore uptake transmembrane transporter activity"/>
    <property type="evidence" value="ECO:0007669"/>
    <property type="project" value="TreeGrafter"/>
</dbReference>
<dbReference type="PANTHER" id="PTHR30069">
    <property type="entry name" value="TONB-DEPENDENT OUTER MEMBRANE RECEPTOR"/>
    <property type="match status" value="1"/>
</dbReference>
<comment type="subcellular location">
    <subcellularLocation>
        <location evidence="1 10">Cell outer membrane</location>
        <topology evidence="1 10">Multi-pass membrane protein</topology>
    </subcellularLocation>
</comment>
<keyword evidence="5 12" id="KW-0732">Signal</keyword>
<evidence type="ECO:0000256" key="3">
    <source>
        <dbReference type="ARBA" id="ARBA00022452"/>
    </source>
</evidence>
<dbReference type="SUPFAM" id="SSF56935">
    <property type="entry name" value="Porins"/>
    <property type="match status" value="1"/>
</dbReference>
<reference evidence="15 16" key="1">
    <citation type="submission" date="2016-02" db="EMBL/GenBank/DDBJ databases">
        <title>Ulvibacter sp. LPB0005, isolated from Thais luteostoma.</title>
        <authorList>
            <person name="Shin S.-K."/>
            <person name="Yi H."/>
        </authorList>
    </citation>
    <scope>NUCLEOTIDE SEQUENCE [LARGE SCALE GENOMIC DNA]</scope>
    <source>
        <strain evidence="15 16">LPB0005</strain>
    </source>
</reference>
<evidence type="ECO:0000256" key="7">
    <source>
        <dbReference type="ARBA" id="ARBA00023136"/>
    </source>
</evidence>
<dbReference type="PANTHER" id="PTHR30069:SF29">
    <property type="entry name" value="HEMOGLOBIN AND HEMOGLOBIN-HAPTOGLOBIN-BINDING PROTEIN 1-RELATED"/>
    <property type="match status" value="1"/>
</dbReference>
<keyword evidence="16" id="KW-1185">Reference proteome</keyword>
<evidence type="ECO:0000256" key="1">
    <source>
        <dbReference type="ARBA" id="ARBA00004571"/>
    </source>
</evidence>
<dbReference type="GO" id="GO:0009279">
    <property type="term" value="C:cell outer membrane"/>
    <property type="evidence" value="ECO:0007669"/>
    <property type="project" value="UniProtKB-SubCell"/>
</dbReference>
<evidence type="ECO:0000256" key="4">
    <source>
        <dbReference type="ARBA" id="ARBA00022692"/>
    </source>
</evidence>
<keyword evidence="7 10" id="KW-0472">Membrane</keyword>
<keyword evidence="3 10" id="KW-1134">Transmembrane beta strand</keyword>
<dbReference type="InterPro" id="IPR039426">
    <property type="entry name" value="TonB-dep_rcpt-like"/>
</dbReference>
<evidence type="ECO:0000313" key="15">
    <source>
        <dbReference type="EMBL" id="OAB80036.1"/>
    </source>
</evidence>
<comment type="similarity">
    <text evidence="10 11">Belongs to the TonB-dependent receptor family.</text>
</comment>
<evidence type="ECO:0000256" key="5">
    <source>
        <dbReference type="ARBA" id="ARBA00022729"/>
    </source>
</evidence>
<comment type="caution">
    <text evidence="15">The sequence shown here is derived from an EMBL/GenBank/DDBJ whole genome shotgun (WGS) entry which is preliminary data.</text>
</comment>
<dbReference type="Gene3D" id="2.170.130.10">
    <property type="entry name" value="TonB-dependent receptor, plug domain"/>
    <property type="match status" value="1"/>
</dbReference>
<evidence type="ECO:0000259" key="14">
    <source>
        <dbReference type="Pfam" id="PF07715"/>
    </source>
</evidence>
<evidence type="ECO:0000259" key="13">
    <source>
        <dbReference type="Pfam" id="PF00593"/>
    </source>
</evidence>
<keyword evidence="8" id="KW-0675">Receptor</keyword>
<dbReference type="SUPFAM" id="SSF49464">
    <property type="entry name" value="Carboxypeptidase regulatory domain-like"/>
    <property type="match status" value="1"/>
</dbReference>
<evidence type="ECO:0000256" key="10">
    <source>
        <dbReference type="PROSITE-ProRule" id="PRU01360"/>
    </source>
</evidence>
<dbReference type="Pfam" id="PF00593">
    <property type="entry name" value="TonB_dep_Rec_b-barrel"/>
    <property type="match status" value="1"/>
</dbReference>
<evidence type="ECO:0008006" key="17">
    <source>
        <dbReference type="Google" id="ProtNLM"/>
    </source>
</evidence>
<sequence>MKTFSLFICLLISATTWAQTTLSGTVTDASQEPILGANVVIKGTAVGTATDYDGNFTLSTDAVLPFIVEITSIGYQPVTQEITSEGERISVALQEGDALDEIIVSASRTPESVRESPVTIERIDARDIKNAAAPNFYASLENLKGIDVNKGGLTFNSVNARGFATFANTRFVQLVDGMDNASPALNFVIGNFLGVNELDVKSVEILPGASSALYGANAFNGILFMTTKNPFEDQGISTYYKTGITSQEAAGDNRFYDFGVRAAHAFSEVFAVKGSFSYLHGTDWHATDDNEYILGEPGEADMVNPFGSSLDHDAINIYGDEVATNINEVAQFLEATGQIPAGSSMFVPNVVVGRTGYKESELTDYKAENGKANFALHFRPWKNDVEIVLNSRFGFGNSIYQGANRYQLRNFLVQQHRLEVSGTNFFLRGYTTAEKAGNSYDMRFTGINMNLVDAPQWFGTYVGAFLQAVSAGAPEADAHAGARTFADATITLQPGTPEFQERFEQVTSNPDVSVGSKFIDNSKLHVAEGNYNFGSLLNNAFDLQLGGSFRQYALDSQGTIFTDYDGPIRYDEYGAYVQAIEKFADDRLKITGSVRYDKSQNFDASFSPRLSLVYSAGENRDHNFRASYQTGFRNPDTQSQYIGFNVGRAILVGSAEENLDRILPGTPLTGRDAYFDSYTLSSVTAFAAAGDPSLLVPVQTALVEQEKVTAFDVGYRGQLGTFYLDLNGYYNIYDGFISNTTVVTPINGSAFDASGIGDLVTGQTQAFQLFTNSKADVSSYGAVVGVNKKLGNDFRLGVNYTWAKFDFDQSSDPDFRAQFNTPEHQVKLSFSNANLFKNFGFNTNLRWSDEFLWESSIANAIIDSRTVLDAQINYAVPKIKSVFKVGGTNIAGDEYRSAVASPNIGSQYYVSWTINQQ</sequence>
<evidence type="ECO:0000256" key="2">
    <source>
        <dbReference type="ARBA" id="ARBA00022448"/>
    </source>
</evidence>
<dbReference type="InterPro" id="IPR008969">
    <property type="entry name" value="CarboxyPept-like_regulatory"/>
</dbReference>
<dbReference type="GO" id="GO:0044718">
    <property type="term" value="P:siderophore transmembrane transport"/>
    <property type="evidence" value="ECO:0007669"/>
    <property type="project" value="TreeGrafter"/>
</dbReference>
<protein>
    <recommendedName>
        <fullName evidence="17">TonB-dependent receptor plug domain-containing protein</fullName>
    </recommendedName>
</protein>
<dbReference type="Pfam" id="PF13715">
    <property type="entry name" value="CarbopepD_reg_2"/>
    <property type="match status" value="1"/>
</dbReference>
<dbReference type="Gene3D" id="2.40.170.20">
    <property type="entry name" value="TonB-dependent receptor, beta-barrel domain"/>
    <property type="match status" value="1"/>
</dbReference>
<keyword evidence="6 11" id="KW-0798">TonB box</keyword>
<keyword evidence="9 10" id="KW-0998">Cell outer membrane</keyword>
<dbReference type="RefSeq" id="WP_068590236.1">
    <property type="nucleotide sequence ID" value="NZ_LRXL01000026.1"/>
</dbReference>
<dbReference type="PROSITE" id="PS52016">
    <property type="entry name" value="TONB_DEPENDENT_REC_3"/>
    <property type="match status" value="1"/>
</dbReference>
<proteinExistence type="inferred from homology"/>
<evidence type="ECO:0000256" key="9">
    <source>
        <dbReference type="ARBA" id="ARBA00023237"/>
    </source>
</evidence>
<feature type="signal peptide" evidence="12">
    <location>
        <begin position="1"/>
        <end position="18"/>
    </location>
</feature>
<dbReference type="EMBL" id="LRXL01000026">
    <property type="protein sequence ID" value="OAB80036.1"/>
    <property type="molecule type" value="Genomic_DNA"/>
</dbReference>
<dbReference type="OrthoDB" id="1109208at2"/>
<feature type="domain" description="TonB-dependent receptor-like beta-barrel" evidence="13">
    <location>
        <begin position="397"/>
        <end position="889"/>
    </location>
</feature>